<evidence type="ECO:0000313" key="4">
    <source>
        <dbReference type="EMBL" id="BCJ85307.1"/>
    </source>
</evidence>
<sequence length="117" mass="13376">MAKIRVSRVAEQLKKEISEIIRQEVKDPRVGFVTVTDVEVSGDLQIAKVFVSVLGNQDQKDETLKALRKASGFIRNEVGQRIRLRLTPEISFEIDTSLDYSTKIQETLREINSERTE</sequence>
<dbReference type="PROSITE" id="PS01319">
    <property type="entry name" value="RBFA"/>
    <property type="match status" value="1"/>
</dbReference>
<proteinExistence type="inferred from homology"/>
<comment type="subunit">
    <text evidence="3">Monomer. Binds 30S ribosomal subunits, but not 50S ribosomal subunits or 70S ribosomes.</text>
</comment>
<comment type="function">
    <text evidence="3">One of several proteins that assist in the late maturation steps of the functional core of the 30S ribosomal subunit. Associates with free 30S ribosomal subunits (but not with 30S subunits that are part of 70S ribosomes or polysomes). Required for efficient processing of 16S rRNA. May interact with the 5'-terminal helix region of 16S rRNA.</text>
</comment>
<comment type="subcellular location">
    <subcellularLocation>
        <location evidence="3">Cytoplasm</location>
    </subcellularLocation>
</comment>
<keyword evidence="5" id="KW-1185">Reference proteome</keyword>
<keyword evidence="2 3" id="KW-0690">Ribosome biogenesis</keyword>
<dbReference type="GO" id="GO:0030490">
    <property type="term" value="P:maturation of SSU-rRNA"/>
    <property type="evidence" value="ECO:0007669"/>
    <property type="project" value="UniProtKB-UniRule"/>
</dbReference>
<protein>
    <recommendedName>
        <fullName evidence="3">Ribosome-binding factor A</fullName>
    </recommendedName>
</protein>
<dbReference type="GO" id="GO:0043024">
    <property type="term" value="F:ribosomal small subunit binding"/>
    <property type="evidence" value="ECO:0007669"/>
    <property type="project" value="TreeGrafter"/>
</dbReference>
<keyword evidence="1 3" id="KW-0963">Cytoplasm</keyword>
<name>A0A7I8D5M3_9BACL</name>
<dbReference type="Pfam" id="PF02033">
    <property type="entry name" value="RBFA"/>
    <property type="match status" value="1"/>
</dbReference>
<reference evidence="4 5" key="1">
    <citation type="submission" date="2020-08" db="EMBL/GenBank/DDBJ databases">
        <title>Complete Genome Sequence of Effusibacillus dendaii Strain skT53, Isolated from Farmland soil.</title>
        <authorList>
            <person name="Konishi T."/>
            <person name="Kawasaki H."/>
        </authorList>
    </citation>
    <scope>NUCLEOTIDE SEQUENCE [LARGE SCALE GENOMIC DNA]</scope>
    <source>
        <strain evidence="5">skT53</strain>
    </source>
</reference>
<dbReference type="GO" id="GO:0005829">
    <property type="term" value="C:cytosol"/>
    <property type="evidence" value="ECO:0007669"/>
    <property type="project" value="TreeGrafter"/>
</dbReference>
<dbReference type="InterPro" id="IPR023799">
    <property type="entry name" value="RbfA_dom_sf"/>
</dbReference>
<dbReference type="PANTHER" id="PTHR33515:SF1">
    <property type="entry name" value="RIBOSOME-BINDING FACTOR A, CHLOROPLASTIC-RELATED"/>
    <property type="match status" value="1"/>
</dbReference>
<evidence type="ECO:0000256" key="2">
    <source>
        <dbReference type="ARBA" id="ARBA00022517"/>
    </source>
</evidence>
<evidence type="ECO:0000256" key="3">
    <source>
        <dbReference type="HAMAP-Rule" id="MF_00003"/>
    </source>
</evidence>
<dbReference type="EMBL" id="AP023366">
    <property type="protein sequence ID" value="BCJ85307.1"/>
    <property type="molecule type" value="Genomic_DNA"/>
</dbReference>
<dbReference type="HAMAP" id="MF_00003">
    <property type="entry name" value="RbfA"/>
    <property type="match status" value="1"/>
</dbReference>
<dbReference type="AlphaFoldDB" id="A0A7I8D5M3"/>
<dbReference type="FunFam" id="3.30.300.20:FF:000009">
    <property type="entry name" value="Ribosome-binding factor A"/>
    <property type="match status" value="1"/>
</dbReference>
<evidence type="ECO:0000313" key="5">
    <source>
        <dbReference type="Proteomes" id="UP000593802"/>
    </source>
</evidence>
<dbReference type="SUPFAM" id="SSF89919">
    <property type="entry name" value="Ribosome-binding factor A, RbfA"/>
    <property type="match status" value="1"/>
</dbReference>
<accession>A0A7I8D5M3</accession>
<gene>
    <name evidence="3 4" type="primary">rbfA</name>
    <name evidence="4" type="ORF">skT53_02920</name>
</gene>
<dbReference type="InterPro" id="IPR000238">
    <property type="entry name" value="RbfA"/>
</dbReference>
<comment type="similarity">
    <text evidence="3">Belongs to the RbfA family.</text>
</comment>
<dbReference type="InterPro" id="IPR015946">
    <property type="entry name" value="KH_dom-like_a/b"/>
</dbReference>
<dbReference type="Proteomes" id="UP000593802">
    <property type="component" value="Chromosome"/>
</dbReference>
<dbReference type="RefSeq" id="WP_200759448.1">
    <property type="nucleotide sequence ID" value="NZ_AP023366.1"/>
</dbReference>
<dbReference type="NCBIfam" id="TIGR00082">
    <property type="entry name" value="rbfA"/>
    <property type="match status" value="1"/>
</dbReference>
<dbReference type="PANTHER" id="PTHR33515">
    <property type="entry name" value="RIBOSOME-BINDING FACTOR A, CHLOROPLASTIC-RELATED"/>
    <property type="match status" value="1"/>
</dbReference>
<evidence type="ECO:0000256" key="1">
    <source>
        <dbReference type="ARBA" id="ARBA00022490"/>
    </source>
</evidence>
<dbReference type="Gene3D" id="3.30.300.20">
    <property type="match status" value="1"/>
</dbReference>
<dbReference type="KEGG" id="eff:skT53_02920"/>
<organism evidence="4 5">
    <name type="scientific">Effusibacillus dendaii</name>
    <dbReference type="NCBI Taxonomy" id="2743772"/>
    <lineage>
        <taxon>Bacteria</taxon>
        <taxon>Bacillati</taxon>
        <taxon>Bacillota</taxon>
        <taxon>Bacilli</taxon>
        <taxon>Bacillales</taxon>
        <taxon>Alicyclobacillaceae</taxon>
        <taxon>Effusibacillus</taxon>
    </lineage>
</organism>
<dbReference type="InterPro" id="IPR020053">
    <property type="entry name" value="Ribosome-bd_factorA_CS"/>
</dbReference>